<dbReference type="InterPro" id="IPR004263">
    <property type="entry name" value="Exostosin"/>
</dbReference>
<feature type="domain" description="Exostosin GT47" evidence="2">
    <location>
        <begin position="186"/>
        <end position="329"/>
    </location>
</feature>
<dbReference type="InterPro" id="IPR040911">
    <property type="entry name" value="Exostosin_GT47"/>
</dbReference>
<evidence type="ECO:0000256" key="1">
    <source>
        <dbReference type="ARBA" id="ARBA00010271"/>
    </source>
</evidence>
<keyword evidence="4" id="KW-1185">Reference proteome</keyword>
<comment type="caution">
    <text evidence="3">The sequence shown here is derived from an EMBL/GenBank/DDBJ whole genome shotgun (WGS) entry which is preliminary data.</text>
</comment>
<comment type="similarity">
    <text evidence="1">Belongs to the glycosyltransferase 47 family.</text>
</comment>
<accession>A0A9N8DZX7</accession>
<evidence type="ECO:0000259" key="2">
    <source>
        <dbReference type="Pfam" id="PF03016"/>
    </source>
</evidence>
<sequence length="370" mass="41614">MEPPKRKLVLTDLGWNNPNKAKGLSEFPRSLRTRAILQAFIDHPDFDPQFHWRGMLEGKIPIDISLHYVVLLDIETCFESNYPNNVANFHANADTRMGRVVNDKGINPCYRMGGCRKYIQHVLESPLFQQANKSTLLYLLCGGNGPEHTIRKQKIASNQLSVLALSAGPDMLHADSDMGLPPPPIHPVTLSHQQHQEIMSCGSESDDNRPYLFSFVGRHRGSSPRSELFKLHNGNDVISIQTPNYLEAKQKGEINETYPSLLKKSKFGAAPRGDNRFSYRFTEVLSAGAIPVIYSDGWVLPFRKELVDWSKCAIVIPEDQVSQTIGILKDITEKQRCRRRQYCFGIYNKYMASPGATLAGILDSLEAAQT</sequence>
<dbReference type="EMBL" id="CAICTM010000508">
    <property type="protein sequence ID" value="CAB9511912.1"/>
    <property type="molecule type" value="Genomic_DNA"/>
</dbReference>
<dbReference type="Proteomes" id="UP001153069">
    <property type="component" value="Unassembled WGS sequence"/>
</dbReference>
<dbReference type="OrthoDB" id="47085at2759"/>
<evidence type="ECO:0000313" key="4">
    <source>
        <dbReference type="Proteomes" id="UP001153069"/>
    </source>
</evidence>
<gene>
    <name evidence="3" type="ORF">SEMRO_509_G157000.1</name>
</gene>
<name>A0A9N8DZX7_9STRA</name>
<dbReference type="GO" id="GO:0016757">
    <property type="term" value="F:glycosyltransferase activity"/>
    <property type="evidence" value="ECO:0007669"/>
    <property type="project" value="InterPro"/>
</dbReference>
<dbReference type="AlphaFoldDB" id="A0A9N8DZX7"/>
<proteinExistence type="inferred from homology"/>
<reference evidence="3" key="1">
    <citation type="submission" date="2020-06" db="EMBL/GenBank/DDBJ databases">
        <authorList>
            <consortium name="Plant Systems Biology data submission"/>
        </authorList>
    </citation>
    <scope>NUCLEOTIDE SEQUENCE</scope>
    <source>
        <strain evidence="3">D6</strain>
    </source>
</reference>
<dbReference type="PANTHER" id="PTHR11062">
    <property type="entry name" value="EXOSTOSIN HEPARAN SULFATE GLYCOSYLTRANSFERASE -RELATED"/>
    <property type="match status" value="1"/>
</dbReference>
<evidence type="ECO:0000313" key="3">
    <source>
        <dbReference type="EMBL" id="CAB9511912.1"/>
    </source>
</evidence>
<protein>
    <submittedName>
        <fullName evidence="3">Exostosin-1</fullName>
    </submittedName>
</protein>
<organism evidence="3 4">
    <name type="scientific">Seminavis robusta</name>
    <dbReference type="NCBI Taxonomy" id="568900"/>
    <lineage>
        <taxon>Eukaryota</taxon>
        <taxon>Sar</taxon>
        <taxon>Stramenopiles</taxon>
        <taxon>Ochrophyta</taxon>
        <taxon>Bacillariophyta</taxon>
        <taxon>Bacillariophyceae</taxon>
        <taxon>Bacillariophycidae</taxon>
        <taxon>Naviculales</taxon>
        <taxon>Naviculaceae</taxon>
        <taxon>Seminavis</taxon>
    </lineage>
</organism>
<dbReference type="Pfam" id="PF03016">
    <property type="entry name" value="Exostosin_GT47"/>
    <property type="match status" value="1"/>
</dbReference>